<reference evidence="1 2" key="1">
    <citation type="submission" date="2013-01" db="EMBL/GenBank/DDBJ databases">
        <authorList>
            <person name="Harkins D.M."/>
            <person name="Durkin A.S."/>
            <person name="Brinkac L.M."/>
            <person name="Haft D.H."/>
            <person name="Selengut J.D."/>
            <person name="Sanka R."/>
            <person name="DePew J."/>
            <person name="Purushe J."/>
            <person name="Galloway R.L."/>
            <person name="Vinetz J.M."/>
            <person name="Sutton G.G."/>
            <person name="Nierman W.C."/>
            <person name="Fouts D.E."/>
        </authorList>
    </citation>
    <scope>NUCLEOTIDE SEQUENCE [LARGE SCALE GENOMIC DNA]</scope>
    <source>
        <strain evidence="1 2">Nikolaevo</strain>
    </source>
</reference>
<protein>
    <submittedName>
        <fullName evidence="1">Uncharacterized protein</fullName>
    </submittedName>
</protein>
<sequence>MEIGIQIKLGIFPKFEKLQFIDLEFLLENLLYLTKGPSFADGLC</sequence>
<dbReference type="PATRIC" id="fig|1240687.3.peg.2695"/>
<accession>M6F4T7</accession>
<evidence type="ECO:0000313" key="2">
    <source>
        <dbReference type="Proteomes" id="UP000011980"/>
    </source>
</evidence>
<organism evidence="1 2">
    <name type="scientific">Leptospira kirschneri serovar Bulgarica str. Nikolaevo</name>
    <dbReference type="NCBI Taxonomy" id="1240687"/>
    <lineage>
        <taxon>Bacteria</taxon>
        <taxon>Pseudomonadati</taxon>
        <taxon>Spirochaetota</taxon>
        <taxon>Spirochaetia</taxon>
        <taxon>Leptospirales</taxon>
        <taxon>Leptospiraceae</taxon>
        <taxon>Leptospira</taxon>
    </lineage>
</organism>
<evidence type="ECO:0000313" key="1">
    <source>
        <dbReference type="EMBL" id="EMK23818.1"/>
    </source>
</evidence>
<comment type="caution">
    <text evidence="1">The sequence shown here is derived from an EMBL/GenBank/DDBJ whole genome shotgun (WGS) entry which is preliminary data.</text>
</comment>
<dbReference type="AlphaFoldDB" id="M6F4T7"/>
<dbReference type="Proteomes" id="UP000011980">
    <property type="component" value="Unassembled WGS sequence"/>
</dbReference>
<name>M6F4T7_9LEPT</name>
<gene>
    <name evidence="1" type="ORF">LEP1GSC008_3774</name>
</gene>
<dbReference type="EMBL" id="ANCE01000129">
    <property type="protein sequence ID" value="EMK23818.1"/>
    <property type="molecule type" value="Genomic_DNA"/>
</dbReference>
<proteinExistence type="predicted"/>